<evidence type="ECO:0000256" key="5">
    <source>
        <dbReference type="ARBA" id="ARBA00021528"/>
    </source>
</evidence>
<dbReference type="Proteomes" id="UP000198833">
    <property type="component" value="Unassembled WGS sequence"/>
</dbReference>
<reference evidence="10 11" key="1">
    <citation type="submission" date="2016-10" db="EMBL/GenBank/DDBJ databases">
        <authorList>
            <person name="de Groot N.N."/>
        </authorList>
    </citation>
    <scope>NUCLEOTIDE SEQUENCE [LARGE SCALE GENOMIC DNA]</scope>
    <source>
        <strain evidence="10 11">DSM 15695</strain>
    </source>
</reference>
<dbReference type="PIRSF" id="PIRSF000428">
    <property type="entry name" value="P_Ac_trans"/>
    <property type="match status" value="1"/>
</dbReference>
<sequence>MGLFEDLSVTIKGKGKRLVFPEGHDARVLAAVVRLKEDQLLDPILVGNPEEIKATAQELGKSIEGIELLDPNHYEQFDSMVEDFVERRKGKATVEQAQEILKDKMYFATMLVYQDLADGLVAGATQSTGSTVKPALQIIKTRAGVSSTSGVFILVPENEDEQKYVFGDCAININPTAEQLAEIAIESAKTAEIFNIDPKVALLSFSTKGSASSPEVDKVVEATKLAKEKAPELVLDGELQFDAAISDVVGQAKAPGSPVAGQATVFIFPEIQSGNIGYKIAQRLGGYQALGPILQGMAKPVTDLSRGCNEEDVYKAAIITANQALLQG</sequence>
<dbReference type="InterPro" id="IPR042113">
    <property type="entry name" value="P_AcTrfase_dom1"/>
</dbReference>
<accession>A0A1H9GLH0</accession>
<organism evidence="10 11">
    <name type="scientific">Ignavigranum ruoffiae</name>
    <dbReference type="NCBI Taxonomy" id="89093"/>
    <lineage>
        <taxon>Bacteria</taxon>
        <taxon>Bacillati</taxon>
        <taxon>Bacillota</taxon>
        <taxon>Bacilli</taxon>
        <taxon>Lactobacillales</taxon>
        <taxon>Aerococcaceae</taxon>
        <taxon>Ignavigranum</taxon>
    </lineage>
</organism>
<evidence type="ECO:0000259" key="9">
    <source>
        <dbReference type="Pfam" id="PF01515"/>
    </source>
</evidence>
<dbReference type="NCBIfam" id="NF007233">
    <property type="entry name" value="PRK09653.1"/>
    <property type="match status" value="1"/>
</dbReference>
<dbReference type="InterPro" id="IPR002505">
    <property type="entry name" value="PTA_PTB"/>
</dbReference>
<dbReference type="InterPro" id="IPR050500">
    <property type="entry name" value="Phos_Acetyltrans/Butyryltrans"/>
</dbReference>
<dbReference type="EC" id="2.3.1.8" evidence="4"/>
<dbReference type="RefSeq" id="WP_092572658.1">
    <property type="nucleotide sequence ID" value="NZ_FOEN01000015.1"/>
</dbReference>
<dbReference type="SUPFAM" id="SSF53659">
    <property type="entry name" value="Isocitrate/Isopropylmalate dehydrogenase-like"/>
    <property type="match status" value="1"/>
</dbReference>
<protein>
    <recommendedName>
        <fullName evidence="5">Phosphate acetyltransferase</fullName>
        <ecNumber evidence="4">2.3.1.8</ecNumber>
    </recommendedName>
    <alternativeName>
        <fullName evidence="8">Phosphotransacetylase</fullName>
    </alternativeName>
</protein>
<dbReference type="PANTHER" id="PTHR43356">
    <property type="entry name" value="PHOSPHATE ACETYLTRANSFERASE"/>
    <property type="match status" value="1"/>
</dbReference>
<evidence type="ECO:0000313" key="11">
    <source>
        <dbReference type="Proteomes" id="UP000198833"/>
    </source>
</evidence>
<dbReference type="OrthoDB" id="9805787at2"/>
<dbReference type="EMBL" id="FOEN01000015">
    <property type="protein sequence ID" value="SEQ50972.1"/>
    <property type="molecule type" value="Genomic_DNA"/>
</dbReference>
<evidence type="ECO:0000256" key="4">
    <source>
        <dbReference type="ARBA" id="ARBA00012707"/>
    </source>
</evidence>
<dbReference type="Gene3D" id="3.40.50.10750">
    <property type="entry name" value="Isocitrate/Isopropylmalate dehydrogenase-like"/>
    <property type="match status" value="1"/>
</dbReference>
<evidence type="ECO:0000256" key="3">
    <source>
        <dbReference type="ARBA" id="ARBA00005656"/>
    </source>
</evidence>
<comment type="catalytic activity">
    <reaction evidence="1">
        <text>acetyl-CoA + phosphate = acetyl phosphate + CoA</text>
        <dbReference type="Rhea" id="RHEA:19521"/>
        <dbReference type="ChEBI" id="CHEBI:22191"/>
        <dbReference type="ChEBI" id="CHEBI:43474"/>
        <dbReference type="ChEBI" id="CHEBI:57287"/>
        <dbReference type="ChEBI" id="CHEBI:57288"/>
        <dbReference type="EC" id="2.3.1.8"/>
    </reaction>
</comment>
<dbReference type="Pfam" id="PF01515">
    <property type="entry name" value="PTA_PTB"/>
    <property type="match status" value="1"/>
</dbReference>
<proteinExistence type="inferred from homology"/>
<dbReference type="GO" id="GO:0008959">
    <property type="term" value="F:phosphate acetyltransferase activity"/>
    <property type="evidence" value="ECO:0007669"/>
    <property type="project" value="UniProtKB-EC"/>
</dbReference>
<keyword evidence="11" id="KW-1185">Reference proteome</keyword>
<evidence type="ECO:0000256" key="6">
    <source>
        <dbReference type="ARBA" id="ARBA00022679"/>
    </source>
</evidence>
<gene>
    <name evidence="10" type="ORF">SAMN04488558_11518</name>
</gene>
<evidence type="ECO:0000256" key="8">
    <source>
        <dbReference type="ARBA" id="ARBA00031108"/>
    </source>
</evidence>
<comment type="similarity">
    <text evidence="3">Belongs to the phosphate acetyltransferase and butyryltransferase family.</text>
</comment>
<dbReference type="STRING" id="89093.SAMN04488558_11518"/>
<keyword evidence="7" id="KW-0012">Acyltransferase</keyword>
<dbReference type="InterPro" id="IPR004614">
    <property type="entry name" value="P_AcTrfase"/>
</dbReference>
<comment type="pathway">
    <text evidence="2">Metabolic intermediate biosynthesis; acetyl-CoA biosynthesis; acetyl-CoA from acetate: step 2/2.</text>
</comment>
<dbReference type="AlphaFoldDB" id="A0A1H9GLH0"/>
<evidence type="ECO:0000313" key="10">
    <source>
        <dbReference type="EMBL" id="SEQ50972.1"/>
    </source>
</evidence>
<evidence type="ECO:0000256" key="7">
    <source>
        <dbReference type="ARBA" id="ARBA00023315"/>
    </source>
</evidence>
<name>A0A1H9GLH0_9LACT</name>
<dbReference type="InterPro" id="IPR042112">
    <property type="entry name" value="P_AcTrfase_dom2"/>
</dbReference>
<evidence type="ECO:0000256" key="1">
    <source>
        <dbReference type="ARBA" id="ARBA00000705"/>
    </source>
</evidence>
<keyword evidence="6 10" id="KW-0808">Transferase</keyword>
<dbReference type="NCBIfam" id="TIGR00651">
    <property type="entry name" value="pta"/>
    <property type="match status" value="1"/>
</dbReference>
<dbReference type="Gene3D" id="3.40.50.10950">
    <property type="match status" value="1"/>
</dbReference>
<evidence type="ECO:0000256" key="2">
    <source>
        <dbReference type="ARBA" id="ARBA00004989"/>
    </source>
</evidence>
<dbReference type="PANTHER" id="PTHR43356:SF3">
    <property type="entry name" value="PHOSPHATE ACETYLTRANSFERASE"/>
    <property type="match status" value="1"/>
</dbReference>
<dbReference type="InterPro" id="IPR012147">
    <property type="entry name" value="P_Ac_Bu_trans"/>
</dbReference>
<feature type="domain" description="Phosphate acetyl/butaryl transferase" evidence="9">
    <location>
        <begin position="7"/>
        <end position="321"/>
    </location>
</feature>